<protein>
    <submittedName>
        <fullName evidence="1">Uncharacterized protein</fullName>
    </submittedName>
</protein>
<organism evidence="1 2">
    <name type="scientific">Sphingomonas japonica</name>
    <dbReference type="NCBI Taxonomy" id="511662"/>
    <lineage>
        <taxon>Bacteria</taxon>
        <taxon>Pseudomonadati</taxon>
        <taxon>Pseudomonadota</taxon>
        <taxon>Alphaproteobacteria</taxon>
        <taxon>Sphingomonadales</taxon>
        <taxon>Sphingomonadaceae</taxon>
        <taxon>Sphingomonas</taxon>
    </lineage>
</organism>
<accession>A0ABX0U2Y6</accession>
<name>A0ABX0U2Y6_9SPHN</name>
<comment type="caution">
    <text evidence="1">The sequence shown here is derived from an EMBL/GenBank/DDBJ whole genome shotgun (WGS) entry which is preliminary data.</text>
</comment>
<keyword evidence="2" id="KW-1185">Reference proteome</keyword>
<evidence type="ECO:0000313" key="1">
    <source>
        <dbReference type="EMBL" id="NIJ24853.1"/>
    </source>
</evidence>
<dbReference type="RefSeq" id="WP_140047289.1">
    <property type="nucleotide sequence ID" value="NZ_BAAAEV010000001.1"/>
</dbReference>
<reference evidence="1 2" key="1">
    <citation type="submission" date="2020-03" db="EMBL/GenBank/DDBJ databases">
        <title>Genomic Encyclopedia of Type Strains, Phase IV (KMG-IV): sequencing the most valuable type-strain genomes for metagenomic binning, comparative biology and taxonomic classification.</title>
        <authorList>
            <person name="Goeker M."/>
        </authorList>
    </citation>
    <scope>NUCLEOTIDE SEQUENCE [LARGE SCALE GENOMIC DNA]</scope>
    <source>
        <strain evidence="1 2">DSM 22753</strain>
    </source>
</reference>
<gene>
    <name evidence="1" type="ORF">FHT01_002395</name>
</gene>
<proteinExistence type="predicted"/>
<dbReference type="Proteomes" id="UP000788153">
    <property type="component" value="Unassembled WGS sequence"/>
</dbReference>
<dbReference type="EMBL" id="JAASQP010000001">
    <property type="protein sequence ID" value="NIJ24853.1"/>
    <property type="molecule type" value="Genomic_DNA"/>
</dbReference>
<sequence length="72" mass="7657">MLSAFNSGIVRLPDPNNPRGFTDYYSPTDAMANALDALADNVSEAMLRAAGDCESSLVEDVFTAMIRAAKEG</sequence>
<evidence type="ECO:0000313" key="2">
    <source>
        <dbReference type="Proteomes" id="UP000788153"/>
    </source>
</evidence>